<dbReference type="PANTHER" id="PTHR22883:SF147">
    <property type="entry name" value="PALMITOYLTRANSFERASE"/>
    <property type="match status" value="1"/>
</dbReference>
<evidence type="ECO:0000256" key="5">
    <source>
        <dbReference type="ARBA" id="ARBA00023136"/>
    </source>
</evidence>
<evidence type="ECO:0000256" key="7">
    <source>
        <dbReference type="RuleBase" id="RU079119"/>
    </source>
</evidence>
<gene>
    <name evidence="10" type="ORF">M9Y10_015583</name>
</gene>
<comment type="domain">
    <text evidence="7">The DHHC domain is required for palmitoyltransferase activity.</text>
</comment>
<evidence type="ECO:0000313" key="11">
    <source>
        <dbReference type="Proteomes" id="UP001470230"/>
    </source>
</evidence>
<feature type="transmembrane region" description="Helical" evidence="7">
    <location>
        <begin position="202"/>
        <end position="223"/>
    </location>
</feature>
<feature type="compositionally biased region" description="Polar residues" evidence="8">
    <location>
        <begin position="364"/>
        <end position="373"/>
    </location>
</feature>
<name>A0ABR2L3M0_9EUKA</name>
<dbReference type="PROSITE" id="PS50216">
    <property type="entry name" value="DHHC"/>
    <property type="match status" value="1"/>
</dbReference>
<reference evidence="10 11" key="1">
    <citation type="submission" date="2024-04" db="EMBL/GenBank/DDBJ databases">
        <title>Tritrichomonas musculus Genome.</title>
        <authorList>
            <person name="Alves-Ferreira E."/>
            <person name="Grigg M."/>
            <person name="Lorenzi H."/>
            <person name="Galac M."/>
        </authorList>
    </citation>
    <scope>NUCLEOTIDE SEQUENCE [LARGE SCALE GENOMIC DNA]</scope>
    <source>
        <strain evidence="10 11">EAF2021</strain>
    </source>
</reference>
<evidence type="ECO:0000256" key="4">
    <source>
        <dbReference type="ARBA" id="ARBA00022989"/>
    </source>
</evidence>
<proteinExistence type="inferred from homology"/>
<comment type="subcellular location">
    <subcellularLocation>
        <location evidence="1">Membrane</location>
        <topology evidence="1">Multi-pass membrane protein</topology>
    </subcellularLocation>
</comment>
<feature type="transmembrane region" description="Helical" evidence="7">
    <location>
        <begin position="67"/>
        <end position="92"/>
    </location>
</feature>
<comment type="catalytic activity">
    <reaction evidence="7">
        <text>L-cysteinyl-[protein] + hexadecanoyl-CoA = S-hexadecanoyl-L-cysteinyl-[protein] + CoA</text>
        <dbReference type="Rhea" id="RHEA:36683"/>
        <dbReference type="Rhea" id="RHEA-COMP:10131"/>
        <dbReference type="Rhea" id="RHEA-COMP:11032"/>
        <dbReference type="ChEBI" id="CHEBI:29950"/>
        <dbReference type="ChEBI" id="CHEBI:57287"/>
        <dbReference type="ChEBI" id="CHEBI:57379"/>
        <dbReference type="ChEBI" id="CHEBI:74151"/>
        <dbReference type="EC" id="2.3.1.225"/>
    </reaction>
</comment>
<evidence type="ECO:0000256" key="6">
    <source>
        <dbReference type="ARBA" id="ARBA00023315"/>
    </source>
</evidence>
<feature type="transmembrane region" description="Helical" evidence="7">
    <location>
        <begin position="235"/>
        <end position="255"/>
    </location>
</feature>
<evidence type="ECO:0000313" key="10">
    <source>
        <dbReference type="EMBL" id="KAK8897621.1"/>
    </source>
</evidence>
<organism evidence="10 11">
    <name type="scientific">Tritrichomonas musculus</name>
    <dbReference type="NCBI Taxonomy" id="1915356"/>
    <lineage>
        <taxon>Eukaryota</taxon>
        <taxon>Metamonada</taxon>
        <taxon>Parabasalia</taxon>
        <taxon>Tritrichomonadida</taxon>
        <taxon>Tritrichomonadidae</taxon>
        <taxon>Tritrichomonas</taxon>
    </lineage>
</organism>
<protein>
    <recommendedName>
        <fullName evidence="7">Palmitoyltransferase</fullName>
        <ecNumber evidence="7">2.3.1.225</ecNumber>
    </recommendedName>
</protein>
<feature type="transmembrane region" description="Helical" evidence="7">
    <location>
        <begin position="98"/>
        <end position="118"/>
    </location>
</feature>
<dbReference type="Proteomes" id="UP001470230">
    <property type="component" value="Unassembled WGS sequence"/>
</dbReference>
<dbReference type="InterPro" id="IPR001594">
    <property type="entry name" value="Palmitoyltrfase_DHHC"/>
</dbReference>
<dbReference type="InterPro" id="IPR039859">
    <property type="entry name" value="PFA4/ZDH16/20/ERF2-like"/>
</dbReference>
<evidence type="ECO:0000256" key="2">
    <source>
        <dbReference type="ARBA" id="ARBA00022679"/>
    </source>
</evidence>
<evidence type="ECO:0000259" key="9">
    <source>
        <dbReference type="Pfam" id="PF01529"/>
    </source>
</evidence>
<keyword evidence="4 7" id="KW-1133">Transmembrane helix</keyword>
<evidence type="ECO:0000256" key="1">
    <source>
        <dbReference type="ARBA" id="ARBA00004141"/>
    </source>
</evidence>
<comment type="similarity">
    <text evidence="7">Belongs to the DHHC palmitoyltransferase family.</text>
</comment>
<dbReference type="PANTHER" id="PTHR22883">
    <property type="entry name" value="ZINC FINGER DHHC DOMAIN CONTAINING PROTEIN"/>
    <property type="match status" value="1"/>
</dbReference>
<feature type="compositionally biased region" description="Polar residues" evidence="8">
    <location>
        <begin position="336"/>
        <end position="353"/>
    </location>
</feature>
<feature type="region of interest" description="Disordered" evidence="8">
    <location>
        <begin position="323"/>
        <end position="404"/>
    </location>
</feature>
<evidence type="ECO:0000256" key="8">
    <source>
        <dbReference type="SAM" id="MobiDB-lite"/>
    </source>
</evidence>
<keyword evidence="5 7" id="KW-0472">Membrane</keyword>
<dbReference type="Pfam" id="PF01529">
    <property type="entry name" value="DHHC"/>
    <property type="match status" value="1"/>
</dbReference>
<keyword evidence="3 7" id="KW-0812">Transmembrane</keyword>
<dbReference type="EMBL" id="JAPFFF010000002">
    <property type="protein sequence ID" value="KAK8897621.1"/>
    <property type="molecule type" value="Genomic_DNA"/>
</dbReference>
<accession>A0ABR2L3M0</accession>
<keyword evidence="11" id="KW-1185">Reference proteome</keyword>
<keyword evidence="6 7" id="KW-0012">Acyltransferase</keyword>
<evidence type="ECO:0000256" key="3">
    <source>
        <dbReference type="ARBA" id="ARBA00022692"/>
    </source>
</evidence>
<sequence>MIKKDQTSVCKNAHEYEGRRIEVDGEMQYVPMYSKWRYVCKCCNGNCNLVYFPAIKRYYCNQWECNIVYPFFVIFFLCVSYAMAIIAIVEFLHTAEKIAMLVLTSVIFFIWIVSYFCACCRSPGYLPFYWSVEKKEIFTYEQQMDGVCTNDEQKQFATYNYRPERGSFSQQARRLVLKADHICKWIANWVGLKNYRYFYQTVLWFLIYFIDWFVVFILVFVRIGQDGWKTRVGNIGILVCVIPIGGFLIFVIIIFRRHTRYTVHNTTTLQQFRLKKNADKHNYYDLGCWNNCVQVFGPAKCCICWFFPVPIKREWGGFHWKTNRPFPEDSEEESEAANQQNSPLTETQINLVESQHDSERPVASSRSNSSVLAENSDLKKENDDDEDNRNIDNNNDKGNFESGY</sequence>
<keyword evidence="2 7" id="KW-0808">Transferase</keyword>
<feature type="domain" description="Palmitoyltransferase DHHC" evidence="9">
    <location>
        <begin position="152"/>
        <end position="272"/>
    </location>
</feature>
<dbReference type="EC" id="2.3.1.225" evidence="7"/>
<comment type="caution">
    <text evidence="10">The sequence shown here is derived from an EMBL/GenBank/DDBJ whole genome shotgun (WGS) entry which is preliminary data.</text>
</comment>
<feature type="compositionally biased region" description="Basic and acidic residues" evidence="8">
    <location>
        <begin position="376"/>
        <end position="404"/>
    </location>
</feature>